<dbReference type="PROSITE" id="PS51354">
    <property type="entry name" value="GLUTAREDOXIN_2"/>
    <property type="match status" value="1"/>
</dbReference>
<dbReference type="OrthoDB" id="202840at2759"/>
<dbReference type="Pfam" id="PF13409">
    <property type="entry name" value="GST_N_2"/>
    <property type="match status" value="1"/>
</dbReference>
<dbReference type="InterPro" id="IPR004045">
    <property type="entry name" value="Glutathione_S-Trfase_N"/>
</dbReference>
<dbReference type="PANTHER" id="PTHR43968">
    <property type="match status" value="1"/>
</dbReference>
<keyword evidence="5" id="KW-1185">Reference proteome</keyword>
<dbReference type="STRING" id="1093900.A0A507ASS0"/>
<name>A0A507ASS0_9PEZI</name>
<evidence type="ECO:0000313" key="5">
    <source>
        <dbReference type="Proteomes" id="UP000319257"/>
    </source>
</evidence>
<dbReference type="Gene3D" id="1.20.1050.10">
    <property type="match status" value="1"/>
</dbReference>
<feature type="domain" description="GST C-terminal" evidence="3">
    <location>
        <begin position="94"/>
        <end position="234"/>
    </location>
</feature>
<dbReference type="Gene3D" id="3.40.30.10">
    <property type="entry name" value="Glutaredoxin"/>
    <property type="match status" value="1"/>
</dbReference>
<evidence type="ECO:0000313" key="4">
    <source>
        <dbReference type="EMBL" id="TPX09736.1"/>
    </source>
</evidence>
<comment type="similarity">
    <text evidence="1">Belongs to the GST superfamily.</text>
</comment>
<dbReference type="InterPro" id="IPR036249">
    <property type="entry name" value="Thioredoxin-like_sf"/>
</dbReference>
<dbReference type="CDD" id="cd00570">
    <property type="entry name" value="GST_N_family"/>
    <property type="match status" value="1"/>
</dbReference>
<dbReference type="PROSITE" id="PS50404">
    <property type="entry name" value="GST_NTER"/>
    <property type="match status" value="1"/>
</dbReference>
<dbReference type="AlphaFoldDB" id="A0A507ASS0"/>
<dbReference type="InParanoid" id="A0A507ASS0"/>
<dbReference type="PANTHER" id="PTHR43968:SF8">
    <property type="entry name" value="S-TRANSFERASE, PUTATIVE (AFU_ORTHOLOGUE AFUA_2G00590)-RELATED"/>
    <property type="match status" value="1"/>
</dbReference>
<proteinExistence type="inferred from homology"/>
<evidence type="ECO:0000259" key="3">
    <source>
        <dbReference type="PROSITE" id="PS50405"/>
    </source>
</evidence>
<feature type="domain" description="GST N-terminal" evidence="2">
    <location>
        <begin position="7"/>
        <end position="86"/>
    </location>
</feature>
<dbReference type="SFLD" id="SFLDS00019">
    <property type="entry name" value="Glutathione_Transferase_(cytos"/>
    <property type="match status" value="1"/>
</dbReference>
<dbReference type="SFLD" id="SFLDG00358">
    <property type="entry name" value="Main_(cytGST)"/>
    <property type="match status" value="1"/>
</dbReference>
<gene>
    <name evidence="4" type="ORF">E0L32_009075</name>
</gene>
<dbReference type="GO" id="GO:0005737">
    <property type="term" value="C:cytoplasm"/>
    <property type="evidence" value="ECO:0007669"/>
    <property type="project" value="TreeGrafter"/>
</dbReference>
<dbReference type="SUPFAM" id="SSF52833">
    <property type="entry name" value="Thioredoxin-like"/>
    <property type="match status" value="1"/>
</dbReference>
<accession>A0A507ASS0</accession>
<dbReference type="InterPro" id="IPR036282">
    <property type="entry name" value="Glutathione-S-Trfase_C_sf"/>
</dbReference>
<dbReference type="EMBL" id="SKBQ01000063">
    <property type="protein sequence ID" value="TPX09736.1"/>
    <property type="molecule type" value="Genomic_DNA"/>
</dbReference>
<dbReference type="InterPro" id="IPR050983">
    <property type="entry name" value="GST_Omega/HSP26"/>
</dbReference>
<dbReference type="InterPro" id="IPR010987">
    <property type="entry name" value="Glutathione-S-Trfase_C-like"/>
</dbReference>
<evidence type="ECO:0000259" key="2">
    <source>
        <dbReference type="PROSITE" id="PS50404"/>
    </source>
</evidence>
<dbReference type="GeneID" id="41976522"/>
<dbReference type="RefSeq" id="XP_030991447.1">
    <property type="nucleotide sequence ID" value="XM_031144001.1"/>
</dbReference>
<evidence type="ECO:0008006" key="6">
    <source>
        <dbReference type="Google" id="ProtNLM"/>
    </source>
</evidence>
<dbReference type="InterPro" id="IPR040079">
    <property type="entry name" value="Glutathione_S-Trfase"/>
</dbReference>
<protein>
    <recommendedName>
        <fullName evidence="6">Glutathione S-transferase</fullName>
    </recommendedName>
</protein>
<dbReference type="SUPFAM" id="SSF47616">
    <property type="entry name" value="GST C-terminal domain-like"/>
    <property type="match status" value="1"/>
</dbReference>
<evidence type="ECO:0000256" key="1">
    <source>
        <dbReference type="ARBA" id="ARBA00007409"/>
    </source>
</evidence>
<dbReference type="PROSITE" id="PS50405">
    <property type="entry name" value="GST_CTER"/>
    <property type="match status" value="1"/>
</dbReference>
<comment type="caution">
    <text evidence="4">The sequence shown here is derived from an EMBL/GenBank/DDBJ whole genome shotgun (WGS) entry which is preliminary data.</text>
</comment>
<reference evidence="4 5" key="1">
    <citation type="submission" date="2019-06" db="EMBL/GenBank/DDBJ databases">
        <title>Draft genome sequence of the filamentous fungus Phialemoniopsis curvata isolated from diesel fuel.</title>
        <authorList>
            <person name="Varaljay V.A."/>
            <person name="Lyon W.J."/>
            <person name="Crouch A.L."/>
            <person name="Drake C.E."/>
            <person name="Hollomon J.M."/>
            <person name="Nadeau L.J."/>
            <person name="Nunn H.S."/>
            <person name="Stevenson B.S."/>
            <person name="Bojanowski C.L."/>
            <person name="Crookes-Goodson W.J."/>
        </authorList>
    </citation>
    <scope>NUCLEOTIDE SEQUENCE [LARGE SCALE GENOMIC DNA]</scope>
    <source>
        <strain evidence="4 5">D216</strain>
    </source>
</reference>
<dbReference type="CDD" id="cd00299">
    <property type="entry name" value="GST_C_family"/>
    <property type="match status" value="1"/>
</dbReference>
<organism evidence="4 5">
    <name type="scientific">Thyridium curvatum</name>
    <dbReference type="NCBI Taxonomy" id="1093900"/>
    <lineage>
        <taxon>Eukaryota</taxon>
        <taxon>Fungi</taxon>
        <taxon>Dikarya</taxon>
        <taxon>Ascomycota</taxon>
        <taxon>Pezizomycotina</taxon>
        <taxon>Sordariomycetes</taxon>
        <taxon>Sordariomycetidae</taxon>
        <taxon>Thyridiales</taxon>
        <taxon>Thyridiaceae</taxon>
        <taxon>Thyridium</taxon>
    </lineage>
</organism>
<dbReference type="Proteomes" id="UP000319257">
    <property type="component" value="Unassembled WGS sequence"/>
</dbReference>
<sequence>MTSKTSPKITFYSNVICPASHKIKIALRELGLEWEEIEVDVSKPRSPEFLAINPRGLVPTLVYEGHALRESVTIATFLAEAHGNGRFAPVPGADVVEGALWRQRVAFFQDTWAKYVHNLYTRSWTRDTDEEGLPLAEKACANVVAQLDPLLADAAPYFGGADGLTLAEALVGPTLLVFYAHARHGVFPARLVADYERTAPNFHRWATAVMANPAVARDFREDEYMAGLRAAQAFRRSGASFEGTVLERVEDGTA</sequence>